<dbReference type="Proteomes" id="UP000646426">
    <property type="component" value="Unassembled WGS sequence"/>
</dbReference>
<dbReference type="PANTHER" id="PTHR43134">
    <property type="entry name" value="SIGNAL RECOGNITION PARTICLE RECEPTOR SUBUNIT ALPHA"/>
    <property type="match status" value="1"/>
</dbReference>
<keyword evidence="2 9" id="KW-0963">Cytoplasm</keyword>
<keyword evidence="13" id="KW-1185">Reference proteome</keyword>
<dbReference type="GO" id="GO:0005047">
    <property type="term" value="F:signal recognition particle binding"/>
    <property type="evidence" value="ECO:0007669"/>
    <property type="project" value="TreeGrafter"/>
</dbReference>
<feature type="region of interest" description="Disordered" evidence="10">
    <location>
        <begin position="1"/>
        <end position="63"/>
    </location>
</feature>
<dbReference type="GO" id="GO:0005525">
    <property type="term" value="F:GTP binding"/>
    <property type="evidence" value="ECO:0007669"/>
    <property type="project" value="UniProtKB-UniRule"/>
</dbReference>
<dbReference type="InterPro" id="IPR042101">
    <property type="entry name" value="SRP54_N_sf"/>
</dbReference>
<dbReference type="Gene3D" id="1.20.120.140">
    <property type="entry name" value="Signal recognition particle SRP54, nucleotide-binding domain"/>
    <property type="match status" value="1"/>
</dbReference>
<dbReference type="InterPro" id="IPR004390">
    <property type="entry name" value="SR_rcpt_FtsY"/>
</dbReference>
<dbReference type="Pfam" id="PF02881">
    <property type="entry name" value="SRP54_N"/>
    <property type="match status" value="1"/>
</dbReference>
<dbReference type="GO" id="GO:0003924">
    <property type="term" value="F:GTPase activity"/>
    <property type="evidence" value="ECO:0007669"/>
    <property type="project" value="UniProtKB-UniRule"/>
</dbReference>
<evidence type="ECO:0000256" key="9">
    <source>
        <dbReference type="HAMAP-Rule" id="MF_00920"/>
    </source>
</evidence>
<feature type="binding site" evidence="9">
    <location>
        <begin position="376"/>
        <end position="379"/>
    </location>
    <ligand>
        <name>GTP</name>
        <dbReference type="ChEBI" id="CHEBI:37565"/>
    </ligand>
</feature>
<dbReference type="InterPro" id="IPR000897">
    <property type="entry name" value="SRP54_GTPase_dom"/>
</dbReference>
<dbReference type="RefSeq" id="WP_189454166.1">
    <property type="nucleotide sequence ID" value="NZ_BMYD01000001.1"/>
</dbReference>
<accession>A0A918SZY9</accession>
<keyword evidence="1 9" id="KW-1003">Cell membrane</keyword>
<keyword evidence="4 9" id="KW-0378">Hydrolase</keyword>
<evidence type="ECO:0000256" key="2">
    <source>
        <dbReference type="ARBA" id="ARBA00022490"/>
    </source>
</evidence>
<feature type="compositionally biased region" description="Basic and acidic residues" evidence="10">
    <location>
        <begin position="10"/>
        <end position="20"/>
    </location>
</feature>
<dbReference type="AlphaFoldDB" id="A0A918SZY9"/>
<feature type="binding site" evidence="9">
    <location>
        <begin position="230"/>
        <end position="237"/>
    </location>
    <ligand>
        <name>GTP</name>
        <dbReference type="ChEBI" id="CHEBI:37565"/>
    </ligand>
</feature>
<keyword evidence="5 9" id="KW-0342">GTP-binding</keyword>
<feature type="binding site" evidence="9">
    <location>
        <begin position="312"/>
        <end position="316"/>
    </location>
    <ligand>
        <name>GTP</name>
        <dbReference type="ChEBI" id="CHEBI:37565"/>
    </ligand>
</feature>
<dbReference type="InterPro" id="IPR027417">
    <property type="entry name" value="P-loop_NTPase"/>
</dbReference>
<comment type="caution">
    <text evidence="12">The sequence shown here is derived from an EMBL/GenBank/DDBJ whole genome shotgun (WGS) entry which is preliminary data.</text>
</comment>
<evidence type="ECO:0000256" key="4">
    <source>
        <dbReference type="ARBA" id="ARBA00022801"/>
    </source>
</evidence>
<evidence type="ECO:0000313" key="12">
    <source>
        <dbReference type="EMBL" id="GHA75993.1"/>
    </source>
</evidence>
<name>A0A918SZY9_9GAMM</name>
<evidence type="ECO:0000256" key="10">
    <source>
        <dbReference type="SAM" id="MobiDB-lite"/>
    </source>
</evidence>
<dbReference type="SUPFAM" id="SSF52540">
    <property type="entry name" value="P-loop containing nucleoside triphosphate hydrolases"/>
    <property type="match status" value="1"/>
</dbReference>
<evidence type="ECO:0000313" key="13">
    <source>
        <dbReference type="Proteomes" id="UP000646426"/>
    </source>
</evidence>
<dbReference type="CDD" id="cd17874">
    <property type="entry name" value="FtsY"/>
    <property type="match status" value="1"/>
</dbReference>
<reference evidence="12" key="1">
    <citation type="journal article" date="2014" name="Int. J. Syst. Evol. Microbiol.">
        <title>Complete genome sequence of Corynebacterium casei LMG S-19264T (=DSM 44701T), isolated from a smear-ripened cheese.</title>
        <authorList>
            <consortium name="US DOE Joint Genome Institute (JGI-PGF)"/>
            <person name="Walter F."/>
            <person name="Albersmeier A."/>
            <person name="Kalinowski J."/>
            <person name="Ruckert C."/>
        </authorList>
    </citation>
    <scope>NUCLEOTIDE SEQUENCE</scope>
    <source>
        <strain evidence="12">KCTC 23077</strain>
    </source>
</reference>
<proteinExistence type="inferred from homology"/>
<keyword evidence="7 9" id="KW-0675">Receptor</keyword>
<dbReference type="GO" id="GO:0005886">
    <property type="term" value="C:plasma membrane"/>
    <property type="evidence" value="ECO:0007669"/>
    <property type="project" value="UniProtKB-SubCell"/>
</dbReference>
<dbReference type="GO" id="GO:0006614">
    <property type="term" value="P:SRP-dependent cotranslational protein targeting to membrane"/>
    <property type="evidence" value="ECO:0007669"/>
    <property type="project" value="InterPro"/>
</dbReference>
<dbReference type="Gene3D" id="3.40.50.300">
    <property type="entry name" value="P-loop containing nucleotide triphosphate hydrolases"/>
    <property type="match status" value="1"/>
</dbReference>
<dbReference type="SMART" id="SM00963">
    <property type="entry name" value="SRP54_N"/>
    <property type="match status" value="1"/>
</dbReference>
<feature type="compositionally biased region" description="Low complexity" evidence="10">
    <location>
        <begin position="35"/>
        <end position="47"/>
    </location>
</feature>
<dbReference type="SMART" id="SM00962">
    <property type="entry name" value="SRP54"/>
    <property type="match status" value="1"/>
</dbReference>
<dbReference type="PANTHER" id="PTHR43134:SF1">
    <property type="entry name" value="SIGNAL RECOGNITION PARTICLE RECEPTOR SUBUNIT ALPHA"/>
    <property type="match status" value="1"/>
</dbReference>
<gene>
    <name evidence="9 12" type="primary">ftsY</name>
    <name evidence="12" type="ORF">GCM10007067_11490</name>
</gene>
<evidence type="ECO:0000256" key="7">
    <source>
        <dbReference type="ARBA" id="ARBA00023170"/>
    </source>
</evidence>
<dbReference type="Pfam" id="PF00448">
    <property type="entry name" value="SRP54"/>
    <property type="match status" value="1"/>
</dbReference>
<evidence type="ECO:0000256" key="1">
    <source>
        <dbReference type="ARBA" id="ARBA00022475"/>
    </source>
</evidence>
<dbReference type="InterPro" id="IPR013822">
    <property type="entry name" value="Signal_recog_particl_SRP54_hlx"/>
</dbReference>
<comment type="similarity">
    <text evidence="9">Belongs to the GTP-binding SRP family. FtsY subfamily.</text>
</comment>
<keyword evidence="6 9" id="KW-0472">Membrane</keyword>
<evidence type="ECO:0000256" key="6">
    <source>
        <dbReference type="ARBA" id="ARBA00023136"/>
    </source>
</evidence>
<dbReference type="InterPro" id="IPR003593">
    <property type="entry name" value="AAA+_ATPase"/>
</dbReference>
<dbReference type="EC" id="3.6.5.4" evidence="9"/>
<comment type="function">
    <text evidence="9">Involved in targeting and insertion of nascent membrane proteins into the cytoplasmic membrane. Acts as a receptor for the complex formed by the signal recognition particle (SRP) and the ribosome-nascent chain (RNC). Interaction with SRP-RNC leads to the transfer of the RNC complex to the Sec translocase for insertion into the membrane, the hydrolysis of GTP by both Ffh and FtsY, and the dissociation of the SRP-FtsY complex into the individual components.</text>
</comment>
<evidence type="ECO:0000256" key="3">
    <source>
        <dbReference type="ARBA" id="ARBA00022741"/>
    </source>
</evidence>
<sequence length="434" mass="45340">MVSFFRKKKPEPAPERRYSTEELAAAFPDAQVREPAPATPAAHPVVPNDAPATAERPAPPMSAPLPPDVVGAAMEAEAAGVPAAAPAPAPVPIPALAPRPAPSIPDFSKLQFRTPEQIAADTAANKAAWRERLGGTALARSIGSVFSRNPRLDDDLLDEIETALITADVGVTATTQLVESLRKRMKAREFADAQGLLTALRADLIAMLKPVAVPLEIDAGTQPFVLLTVGVNGVGKTTTIGKLAHRFKSEGRTLMLAAGDTFRAAAVAQLQAWGERNGVAVIAQGQNADAASVAYDAVQAAKARGIQVLIADTAGRLHTQQGLMAELGKIKRVIQKLDADAPHEVLLVIDGTTGQNALNQLRQFKAAVGVTGLVVTKLDGTAKGGVVFALAREFGIPIRFAGIGERPEDLRVFDAEAFVDALLPESLGSAPAPA</sequence>
<dbReference type="FunFam" id="3.40.50.300:FF:000053">
    <property type="entry name" value="Signal recognition particle receptor FtsY"/>
    <property type="match status" value="1"/>
</dbReference>
<reference evidence="12" key="2">
    <citation type="submission" date="2020-09" db="EMBL/GenBank/DDBJ databases">
        <authorList>
            <person name="Sun Q."/>
            <person name="Kim S."/>
        </authorList>
    </citation>
    <scope>NUCLEOTIDE SEQUENCE</scope>
    <source>
        <strain evidence="12">KCTC 23077</strain>
    </source>
</reference>
<evidence type="ECO:0000256" key="8">
    <source>
        <dbReference type="ARBA" id="ARBA00048027"/>
    </source>
</evidence>
<evidence type="ECO:0000259" key="11">
    <source>
        <dbReference type="PROSITE" id="PS00300"/>
    </source>
</evidence>
<protein>
    <recommendedName>
        <fullName evidence="9">Signal recognition particle receptor FtsY</fullName>
        <shortName evidence="9">SRP receptor</shortName>
        <ecNumber evidence="9">3.6.5.4</ecNumber>
    </recommendedName>
</protein>
<dbReference type="PROSITE" id="PS00300">
    <property type="entry name" value="SRP54"/>
    <property type="match status" value="1"/>
</dbReference>
<comment type="subcellular location">
    <subcellularLocation>
        <location evidence="9">Cell membrane</location>
        <topology evidence="9">Peripheral membrane protein</topology>
        <orientation evidence="9">Cytoplasmic side</orientation>
    </subcellularLocation>
    <subcellularLocation>
        <location evidence="9">Cytoplasm</location>
    </subcellularLocation>
</comment>
<dbReference type="EMBL" id="BMYD01000001">
    <property type="protein sequence ID" value="GHA75993.1"/>
    <property type="molecule type" value="Genomic_DNA"/>
</dbReference>
<dbReference type="GO" id="GO:0005737">
    <property type="term" value="C:cytoplasm"/>
    <property type="evidence" value="ECO:0007669"/>
    <property type="project" value="UniProtKB-SubCell"/>
</dbReference>
<feature type="domain" description="SRP54-type proteins GTP-binding" evidence="11">
    <location>
        <begin position="397"/>
        <end position="410"/>
    </location>
</feature>
<evidence type="ECO:0000256" key="5">
    <source>
        <dbReference type="ARBA" id="ARBA00023134"/>
    </source>
</evidence>
<dbReference type="SMART" id="SM00382">
    <property type="entry name" value="AAA"/>
    <property type="match status" value="1"/>
</dbReference>
<dbReference type="NCBIfam" id="TIGR00064">
    <property type="entry name" value="ftsY"/>
    <property type="match status" value="1"/>
</dbReference>
<comment type="subunit">
    <text evidence="9">Part of the signal recognition particle protein translocation system, which is composed of SRP and FtsY. SRP is a ribonucleoprotein composed of Ffh and a 4.5S RNA molecule.</text>
</comment>
<comment type="catalytic activity">
    <reaction evidence="8 9">
        <text>GTP + H2O = GDP + phosphate + H(+)</text>
        <dbReference type="Rhea" id="RHEA:19669"/>
        <dbReference type="ChEBI" id="CHEBI:15377"/>
        <dbReference type="ChEBI" id="CHEBI:15378"/>
        <dbReference type="ChEBI" id="CHEBI:37565"/>
        <dbReference type="ChEBI" id="CHEBI:43474"/>
        <dbReference type="ChEBI" id="CHEBI:58189"/>
        <dbReference type="EC" id="3.6.5.4"/>
    </reaction>
</comment>
<dbReference type="HAMAP" id="MF_00920">
    <property type="entry name" value="FtsY"/>
    <property type="match status" value="1"/>
</dbReference>
<organism evidence="12 13">
    <name type="scientific">Cognatilysobacter bugurensis</name>
    <dbReference type="NCBI Taxonomy" id="543356"/>
    <lineage>
        <taxon>Bacteria</taxon>
        <taxon>Pseudomonadati</taxon>
        <taxon>Pseudomonadota</taxon>
        <taxon>Gammaproteobacteria</taxon>
        <taxon>Lysobacterales</taxon>
        <taxon>Lysobacteraceae</taxon>
        <taxon>Cognatilysobacter</taxon>
    </lineage>
</organism>
<keyword evidence="3 9" id="KW-0547">Nucleotide-binding</keyword>